<reference evidence="8" key="1">
    <citation type="submission" date="2023-01" db="EMBL/GenBank/DDBJ databases">
        <title>Human gut microbiome strain richness.</title>
        <authorList>
            <person name="Chen-Liaw A."/>
        </authorList>
    </citation>
    <scope>NUCLEOTIDE SEQUENCE</scope>
    <source>
        <strain evidence="8">1001217st2_G6_1001217B_191108</strain>
    </source>
</reference>
<dbReference type="PIRSF" id="PIRSF000097">
    <property type="entry name" value="AKR"/>
    <property type="match status" value="1"/>
</dbReference>
<keyword evidence="3" id="KW-0560">Oxidoreductase</keyword>
<dbReference type="InterPro" id="IPR018170">
    <property type="entry name" value="Aldo/ket_reductase_CS"/>
</dbReference>
<evidence type="ECO:0000313" key="8">
    <source>
        <dbReference type="EMBL" id="MDB7082961.1"/>
    </source>
</evidence>
<name>A0A9Q3A197_9FIRM</name>
<evidence type="ECO:0000256" key="6">
    <source>
        <dbReference type="PIRSR" id="PIRSR000097-3"/>
    </source>
</evidence>
<evidence type="ECO:0000256" key="2">
    <source>
        <dbReference type="ARBA" id="ARBA00022857"/>
    </source>
</evidence>
<dbReference type="RefSeq" id="WP_008792201.1">
    <property type="nucleotide sequence ID" value="NZ_BAABXX010000001.1"/>
</dbReference>
<evidence type="ECO:0000313" key="9">
    <source>
        <dbReference type="Proteomes" id="UP001211987"/>
    </source>
</evidence>
<dbReference type="GO" id="GO:0016616">
    <property type="term" value="F:oxidoreductase activity, acting on the CH-OH group of donors, NAD or NADP as acceptor"/>
    <property type="evidence" value="ECO:0007669"/>
    <property type="project" value="UniProtKB-ARBA"/>
</dbReference>
<evidence type="ECO:0000256" key="1">
    <source>
        <dbReference type="ARBA" id="ARBA00007905"/>
    </source>
</evidence>
<dbReference type="AlphaFoldDB" id="A0A9Q3A197"/>
<evidence type="ECO:0000256" key="3">
    <source>
        <dbReference type="ARBA" id="ARBA00023002"/>
    </source>
</evidence>
<feature type="active site" description="Proton donor" evidence="4">
    <location>
        <position position="49"/>
    </location>
</feature>
<sequence>MEYIILNNQIEMPILGLGVFQVPDKKECQETVFQAIKAGYRLIDTAASYMNEDAVGNAVKQAIEAGICTREELFITSKLWVQDMRTYETAKQGIENSLKKSGLEYFDLYLLHQAMGDYFAAWRAMEDAYHKGKLRAIGVSNFYPNILTNFCEIVEIKPMVNQIELHPYFTQEQAIETMKYYDVVPEAWAPLGGGRYNPFEDEMLKGIAEKYHKTVGQVLLRWNIQRDVVVIPKSTHIERIIENINVFDFELNNDEMKKISSLDMGYSGSRAKHFEPDFVRMVVHRKIHE</sequence>
<dbReference type="Proteomes" id="UP001211987">
    <property type="component" value="Unassembled WGS sequence"/>
</dbReference>
<proteinExistence type="inferred from homology"/>
<dbReference type="PROSITE" id="PS00063">
    <property type="entry name" value="ALDOKETO_REDUCTASE_3"/>
    <property type="match status" value="1"/>
</dbReference>
<gene>
    <name evidence="8" type="ORF">PM738_04035</name>
</gene>
<dbReference type="PROSITE" id="PS00798">
    <property type="entry name" value="ALDOKETO_REDUCTASE_1"/>
    <property type="match status" value="1"/>
</dbReference>
<dbReference type="FunFam" id="3.20.20.100:FF:000015">
    <property type="entry name" value="Oxidoreductase, aldo/keto reductase family"/>
    <property type="match status" value="1"/>
</dbReference>
<accession>A0A9Q3A197</accession>
<dbReference type="Pfam" id="PF00248">
    <property type="entry name" value="Aldo_ket_red"/>
    <property type="match status" value="1"/>
</dbReference>
<evidence type="ECO:0000256" key="4">
    <source>
        <dbReference type="PIRSR" id="PIRSR000097-1"/>
    </source>
</evidence>
<feature type="site" description="Lowers pKa of active site Tyr" evidence="6">
    <location>
        <position position="78"/>
    </location>
</feature>
<dbReference type="PANTHER" id="PTHR43827:SF3">
    <property type="entry name" value="NADP-DEPENDENT OXIDOREDUCTASE DOMAIN-CONTAINING PROTEIN"/>
    <property type="match status" value="1"/>
</dbReference>
<organism evidence="8 9">
    <name type="scientific">Thomasclavelia ramosa</name>
    <dbReference type="NCBI Taxonomy" id="1547"/>
    <lineage>
        <taxon>Bacteria</taxon>
        <taxon>Bacillati</taxon>
        <taxon>Bacillota</taxon>
        <taxon>Erysipelotrichia</taxon>
        <taxon>Erysipelotrichales</taxon>
        <taxon>Coprobacillaceae</taxon>
        <taxon>Thomasclavelia</taxon>
    </lineage>
</organism>
<dbReference type="InterPro" id="IPR020471">
    <property type="entry name" value="AKR"/>
</dbReference>
<dbReference type="SUPFAM" id="SSF51430">
    <property type="entry name" value="NAD(P)-linked oxidoreductase"/>
    <property type="match status" value="1"/>
</dbReference>
<dbReference type="CDD" id="cd19133">
    <property type="entry name" value="AKR_AKR5F1"/>
    <property type="match status" value="1"/>
</dbReference>
<feature type="binding site" evidence="5">
    <location>
        <position position="112"/>
    </location>
    <ligand>
        <name>substrate</name>
    </ligand>
</feature>
<dbReference type="PRINTS" id="PR00069">
    <property type="entry name" value="ALDKETRDTASE"/>
</dbReference>
<evidence type="ECO:0000259" key="7">
    <source>
        <dbReference type="Pfam" id="PF00248"/>
    </source>
</evidence>
<protein>
    <submittedName>
        <fullName evidence="8">Aldo/keto reductase</fullName>
    </submittedName>
</protein>
<comment type="similarity">
    <text evidence="1">Belongs to the aldo/keto reductase family.</text>
</comment>
<dbReference type="InterPro" id="IPR036812">
    <property type="entry name" value="NAD(P)_OxRdtase_dom_sf"/>
</dbReference>
<evidence type="ECO:0000256" key="5">
    <source>
        <dbReference type="PIRSR" id="PIRSR000097-2"/>
    </source>
</evidence>
<comment type="caution">
    <text evidence="8">The sequence shown here is derived from an EMBL/GenBank/DDBJ whole genome shotgun (WGS) entry which is preliminary data.</text>
</comment>
<dbReference type="EMBL" id="JAQLKE010000004">
    <property type="protein sequence ID" value="MDB7082961.1"/>
    <property type="molecule type" value="Genomic_DNA"/>
</dbReference>
<feature type="domain" description="NADP-dependent oxidoreductase" evidence="7">
    <location>
        <begin position="17"/>
        <end position="262"/>
    </location>
</feature>
<dbReference type="InterPro" id="IPR023210">
    <property type="entry name" value="NADP_OxRdtase_dom"/>
</dbReference>
<dbReference type="PANTHER" id="PTHR43827">
    <property type="entry name" value="2,5-DIKETO-D-GLUCONIC ACID REDUCTASE"/>
    <property type="match status" value="1"/>
</dbReference>
<dbReference type="Gene3D" id="3.20.20.100">
    <property type="entry name" value="NADP-dependent oxidoreductase domain"/>
    <property type="match status" value="1"/>
</dbReference>
<keyword evidence="2" id="KW-0521">NADP</keyword>